<keyword evidence="2" id="KW-1185">Reference proteome</keyword>
<comment type="caution">
    <text evidence="1">The sequence shown here is derived from an EMBL/GenBank/DDBJ whole genome shotgun (WGS) entry which is preliminary data.</text>
</comment>
<protein>
    <submittedName>
        <fullName evidence="1">Uncharacterized protein</fullName>
    </submittedName>
</protein>
<accession>A0A017RWY0</accession>
<evidence type="ECO:0000313" key="2">
    <source>
        <dbReference type="Proteomes" id="UP000019681"/>
    </source>
</evidence>
<gene>
    <name evidence="1" type="ORF">Q428_08055</name>
</gene>
<dbReference type="Proteomes" id="UP000019681">
    <property type="component" value="Unassembled WGS sequence"/>
</dbReference>
<dbReference type="AlphaFoldDB" id="A0A017RWY0"/>
<sequence>MDIGNMKMIKDNLVAVKETNKNDKKASDNKQGCIKLNDYFAF</sequence>
<dbReference type="RefSeq" id="WP_278244884.1">
    <property type="nucleotide sequence ID" value="NZ_AZQP01000021.1"/>
</dbReference>
<proteinExistence type="predicted"/>
<dbReference type="EMBL" id="AZQP01000021">
    <property type="protein sequence ID" value="EYE88440.1"/>
    <property type="molecule type" value="Genomic_DNA"/>
</dbReference>
<name>A0A017RWY0_9CLOT</name>
<reference evidence="1 2" key="1">
    <citation type="journal article" date="2014" name="Genome Announc.">
        <title>Draft Genome Sequence of Fervidicella metallireducens Strain AeBT, an Iron-Reducing Thermoanaerobe from the Great Artesian Basin.</title>
        <authorList>
            <person name="Patel B.K."/>
        </authorList>
    </citation>
    <scope>NUCLEOTIDE SEQUENCE [LARGE SCALE GENOMIC DNA]</scope>
    <source>
        <strain evidence="1 2">AeB</strain>
    </source>
</reference>
<evidence type="ECO:0000313" key="1">
    <source>
        <dbReference type="EMBL" id="EYE88440.1"/>
    </source>
</evidence>
<organism evidence="1 2">
    <name type="scientific">Fervidicella metallireducens AeB</name>
    <dbReference type="NCBI Taxonomy" id="1403537"/>
    <lineage>
        <taxon>Bacteria</taxon>
        <taxon>Bacillati</taxon>
        <taxon>Bacillota</taxon>
        <taxon>Clostridia</taxon>
        <taxon>Eubacteriales</taxon>
        <taxon>Clostridiaceae</taxon>
        <taxon>Fervidicella</taxon>
    </lineage>
</organism>